<dbReference type="GO" id="GO:0006094">
    <property type="term" value="P:gluconeogenesis"/>
    <property type="evidence" value="ECO:0007669"/>
    <property type="project" value="UniProtKB-KW"/>
</dbReference>
<evidence type="ECO:0000256" key="1">
    <source>
        <dbReference type="ARBA" id="ARBA00022432"/>
    </source>
</evidence>
<keyword evidence="2 4" id="KW-0324">Glycolysis</keyword>
<dbReference type="SUPFAM" id="SSF53697">
    <property type="entry name" value="SIS domain"/>
    <property type="match status" value="1"/>
</dbReference>
<dbReference type="GO" id="GO:0006096">
    <property type="term" value="P:glycolytic process"/>
    <property type="evidence" value="ECO:0007669"/>
    <property type="project" value="UniProtKB-UniPathway"/>
</dbReference>
<dbReference type="InterPro" id="IPR035482">
    <property type="entry name" value="SIS_PGI_2"/>
</dbReference>
<dbReference type="GO" id="GO:0097367">
    <property type="term" value="F:carbohydrate derivative binding"/>
    <property type="evidence" value="ECO:0007669"/>
    <property type="project" value="InterPro"/>
</dbReference>
<gene>
    <name evidence="5" type="ORF">DBW96_02490</name>
</gene>
<dbReference type="PROSITE" id="PS51463">
    <property type="entry name" value="P_GLUCOSE_ISOMERASE_3"/>
    <property type="match status" value="1"/>
</dbReference>
<evidence type="ECO:0000256" key="2">
    <source>
        <dbReference type="ARBA" id="ARBA00023152"/>
    </source>
</evidence>
<evidence type="ECO:0000313" key="6">
    <source>
        <dbReference type="Proteomes" id="UP000253307"/>
    </source>
</evidence>
<protein>
    <recommendedName>
        <fullName evidence="4">Glucose-6-phosphate isomerase</fullName>
        <ecNumber evidence="4">5.3.1.9</ecNumber>
    </recommendedName>
</protein>
<comment type="catalytic activity">
    <reaction evidence="4">
        <text>alpha-D-glucose 6-phosphate = beta-D-fructose 6-phosphate</text>
        <dbReference type="Rhea" id="RHEA:11816"/>
        <dbReference type="ChEBI" id="CHEBI:57634"/>
        <dbReference type="ChEBI" id="CHEBI:58225"/>
        <dbReference type="EC" id="5.3.1.9"/>
    </reaction>
</comment>
<dbReference type="PRINTS" id="PR00662">
    <property type="entry name" value="G6PISOMERASE"/>
</dbReference>
<comment type="pathway">
    <text evidence="4">Carbohydrate degradation; glycolysis; D-glyceraldehyde 3-phosphate and glycerone phosphate from D-glucose: step 2/4.</text>
</comment>
<dbReference type="EC" id="5.3.1.9" evidence="4"/>
<accession>A0A368BV48</accession>
<dbReference type="InterPro" id="IPR001672">
    <property type="entry name" value="G6P_Isomerase"/>
</dbReference>
<dbReference type="Gene3D" id="3.40.50.10490">
    <property type="entry name" value="Glucose-6-phosphate isomerase like protein, domain 1"/>
    <property type="match status" value="2"/>
</dbReference>
<dbReference type="PANTHER" id="PTHR11469:SF1">
    <property type="entry name" value="GLUCOSE-6-PHOSPHATE ISOMERASE"/>
    <property type="match status" value="1"/>
</dbReference>
<dbReference type="PANTHER" id="PTHR11469">
    <property type="entry name" value="GLUCOSE-6-PHOSPHATE ISOMERASE"/>
    <property type="match status" value="1"/>
</dbReference>
<dbReference type="UniPathway" id="UPA00109">
    <property type="reaction ID" value="UER00181"/>
</dbReference>
<proteinExistence type="inferred from homology"/>
<keyword evidence="1 4" id="KW-0312">Gluconeogenesis</keyword>
<organism evidence="5 6">
    <name type="scientific">SAR86 cluster bacterium</name>
    <dbReference type="NCBI Taxonomy" id="2030880"/>
    <lineage>
        <taxon>Bacteria</taxon>
        <taxon>Pseudomonadati</taxon>
        <taxon>Pseudomonadota</taxon>
        <taxon>Gammaproteobacteria</taxon>
        <taxon>SAR86 cluster</taxon>
    </lineage>
</organism>
<evidence type="ECO:0000313" key="5">
    <source>
        <dbReference type="EMBL" id="RCL41121.1"/>
    </source>
</evidence>
<dbReference type="Pfam" id="PF00342">
    <property type="entry name" value="PGI"/>
    <property type="match status" value="1"/>
</dbReference>
<evidence type="ECO:0000256" key="3">
    <source>
        <dbReference type="ARBA" id="ARBA00023235"/>
    </source>
</evidence>
<dbReference type="GO" id="GO:0004347">
    <property type="term" value="F:glucose-6-phosphate isomerase activity"/>
    <property type="evidence" value="ECO:0007669"/>
    <property type="project" value="UniProtKB-EC"/>
</dbReference>
<dbReference type="GO" id="GO:0005829">
    <property type="term" value="C:cytosol"/>
    <property type="evidence" value="ECO:0007669"/>
    <property type="project" value="TreeGrafter"/>
</dbReference>
<dbReference type="Gene3D" id="1.10.1390.10">
    <property type="match status" value="1"/>
</dbReference>
<name>A0A368BV48_9GAMM</name>
<dbReference type="GO" id="GO:0051156">
    <property type="term" value="P:glucose 6-phosphate metabolic process"/>
    <property type="evidence" value="ECO:0007669"/>
    <property type="project" value="TreeGrafter"/>
</dbReference>
<reference evidence="5 6" key="1">
    <citation type="journal article" date="2018" name="Microbiome">
        <title>Fine metagenomic profile of the Mediterranean stratified and mixed water columns revealed by assembly and recruitment.</title>
        <authorList>
            <person name="Haro-Moreno J.M."/>
            <person name="Lopez-Perez M."/>
            <person name="De La Torre J.R."/>
            <person name="Picazo A."/>
            <person name="Camacho A."/>
            <person name="Rodriguez-Valera F."/>
        </authorList>
    </citation>
    <scope>NUCLEOTIDE SEQUENCE [LARGE SCALE GENOMIC DNA]</scope>
    <source>
        <strain evidence="5">MED-G82</strain>
    </source>
</reference>
<dbReference type="EMBL" id="QOPE01000015">
    <property type="protein sequence ID" value="RCL41121.1"/>
    <property type="molecule type" value="Genomic_DNA"/>
</dbReference>
<keyword evidence="3 4" id="KW-0413">Isomerase</keyword>
<dbReference type="GO" id="GO:0048029">
    <property type="term" value="F:monosaccharide binding"/>
    <property type="evidence" value="ECO:0007669"/>
    <property type="project" value="TreeGrafter"/>
</dbReference>
<dbReference type="Proteomes" id="UP000253307">
    <property type="component" value="Unassembled WGS sequence"/>
</dbReference>
<dbReference type="InterPro" id="IPR023096">
    <property type="entry name" value="G6P_Isomerase_C"/>
</dbReference>
<sequence length="444" mass="50391">MKNRHLKELNSLKKLTAAGLFHKSFKLPYLTISSTYQNYSNDVFQIMDNIYQELKIDSLINALLDGKNVNYTEKRAAHHHRYRDLPQKNINFDSISVSKLLLKKIKENSYKNIFVFGIGGSHEGPKLLHEFTETRDNLYFITGPDKDEFLSLVKPRLKEKNLYVFISKSFSTDEVLLSHSWLPKNILKKNLFAITANKSNAIELGFFEQNIIDFPESVGGRYSIWSQVNSPVLLPNECKNFLKGAASIDNNIQIKSTVKSALKNIVFNDIWSHNFMAKKNRVILSYNWKLRSITNYLQQLEMESLGKPNNPESIFAYTGQTIYGGFGPTAQHSYFQLLHQGTSETSADFIASLSSHSALLNSQAEGQFKLLSGKIKFKKGMDAANSNIGGNFFSLDKLDLFSLGSLIAFWEYRVFVTAAMLQINPFDQFGVNAGKKVAKKILDK</sequence>
<comment type="similarity">
    <text evidence="4">Belongs to the GPI family.</text>
</comment>
<dbReference type="CDD" id="cd05016">
    <property type="entry name" value="SIS_PGI_2"/>
    <property type="match status" value="1"/>
</dbReference>
<dbReference type="AlphaFoldDB" id="A0A368BV48"/>
<comment type="caution">
    <text evidence="5">The sequence shown here is derived from an EMBL/GenBank/DDBJ whole genome shotgun (WGS) entry which is preliminary data.</text>
</comment>
<dbReference type="InterPro" id="IPR046348">
    <property type="entry name" value="SIS_dom_sf"/>
</dbReference>
<evidence type="ECO:0000256" key="4">
    <source>
        <dbReference type="RuleBase" id="RU000612"/>
    </source>
</evidence>